<accession>A0A7S6REA8</accession>
<feature type="transmembrane region" description="Helical" evidence="1">
    <location>
        <begin position="76"/>
        <end position="93"/>
    </location>
</feature>
<proteinExistence type="predicted"/>
<reference evidence="3" key="1">
    <citation type="submission" date="2020-10" db="EMBL/GenBank/DDBJ databases">
        <title>Genome-based taxonomic classification of the species Anabaenopsis elenkinii.</title>
        <authorList>
            <person name="Delbaje E."/>
            <person name="Andreote A.P.D."/>
            <person name="Pellegrinetti T.A."/>
            <person name="Cruz R.B."/>
            <person name="Branco L.H.Z."/>
            <person name="Fiore M.F."/>
        </authorList>
    </citation>
    <scope>NUCLEOTIDE SEQUENCE [LARGE SCALE GENOMIC DNA]</scope>
    <source>
        <strain evidence="3">CCIBt3563</strain>
    </source>
</reference>
<protein>
    <recommendedName>
        <fullName evidence="4">O-antigen polysaccharide polymerase Wzy</fullName>
    </recommendedName>
</protein>
<keyword evidence="1" id="KW-1133">Transmembrane helix</keyword>
<dbReference type="EMBL" id="CP063311">
    <property type="protein sequence ID" value="QOV23346.1"/>
    <property type="molecule type" value="Genomic_DNA"/>
</dbReference>
<feature type="transmembrane region" description="Helical" evidence="1">
    <location>
        <begin position="6"/>
        <end position="23"/>
    </location>
</feature>
<dbReference type="KEGG" id="aee:IM676_03210"/>
<feature type="transmembrane region" description="Helical" evidence="1">
    <location>
        <begin position="114"/>
        <end position="133"/>
    </location>
</feature>
<dbReference type="RefSeq" id="WP_200988895.1">
    <property type="nucleotide sequence ID" value="NZ_CP063311.1"/>
</dbReference>
<feature type="transmembrane region" description="Helical" evidence="1">
    <location>
        <begin position="139"/>
        <end position="160"/>
    </location>
</feature>
<feature type="transmembrane region" description="Helical" evidence="1">
    <location>
        <begin position="167"/>
        <end position="184"/>
    </location>
</feature>
<feature type="transmembrane region" description="Helical" evidence="1">
    <location>
        <begin position="213"/>
        <end position="231"/>
    </location>
</feature>
<organism evidence="2 3">
    <name type="scientific">Anabaenopsis elenkinii CCIBt3563</name>
    <dbReference type="NCBI Taxonomy" id="2779889"/>
    <lineage>
        <taxon>Bacteria</taxon>
        <taxon>Bacillati</taxon>
        <taxon>Cyanobacteriota</taxon>
        <taxon>Cyanophyceae</taxon>
        <taxon>Nostocales</taxon>
        <taxon>Nodulariaceae</taxon>
        <taxon>Anabaenopsis</taxon>
    </lineage>
</organism>
<sequence>MDNKFSLLVSLIIFISVTSYFILSQWRHPKPTTGLPLAMILLTALEHLPGAFIHVLPWYSNEDTYHTSLGFQETTYGMLAFAISFVIISPKFRGLIRPWLKVRPRIPDWNLPQAYCYMGLILTYLLLPVFWVIPSFQSLTSSGTWLIVVGLCLGCWRAYLLKQSQNFRLWLLITLCLPLLTVATGGYASYGSMMVIFTLSFVLVFSRPNGKTILTIVLVCLLGSSFFVNYYRDRGEIRDVVWGNQGWGSRIDVLSDTFATFEFFDITNPQHLQAINDRLNQNIIVGEGIEYMGSGNIPFAQGETIKSSFLSAIPRIIWRDKPSYIGGWNLVGKYTGKAGELAQTSSNTSIAAGLTFEFYVNYGTIGVIIGFFILGLITKIIDLVASYRLLSGDWQGFMSWYLPGIGIIKYQADMAELISTTSALIILVFILNRVRIPRFMKGKNARVGV</sequence>
<evidence type="ECO:0000313" key="2">
    <source>
        <dbReference type="EMBL" id="QOV23346.1"/>
    </source>
</evidence>
<keyword evidence="3" id="KW-1185">Reference proteome</keyword>
<dbReference type="AlphaFoldDB" id="A0A7S6REA8"/>
<name>A0A7S6REA8_9CYAN</name>
<dbReference type="Proteomes" id="UP000593846">
    <property type="component" value="Chromosome"/>
</dbReference>
<keyword evidence="1" id="KW-0812">Transmembrane</keyword>
<feature type="transmembrane region" description="Helical" evidence="1">
    <location>
        <begin position="35"/>
        <end position="56"/>
    </location>
</feature>
<feature type="transmembrane region" description="Helical" evidence="1">
    <location>
        <begin position="359"/>
        <end position="377"/>
    </location>
</feature>
<gene>
    <name evidence="2" type="ORF">IM676_03210</name>
</gene>
<feature type="transmembrane region" description="Helical" evidence="1">
    <location>
        <begin position="414"/>
        <end position="434"/>
    </location>
</feature>
<evidence type="ECO:0000256" key="1">
    <source>
        <dbReference type="SAM" id="Phobius"/>
    </source>
</evidence>
<keyword evidence="1" id="KW-0472">Membrane</keyword>
<evidence type="ECO:0000313" key="3">
    <source>
        <dbReference type="Proteomes" id="UP000593846"/>
    </source>
</evidence>
<evidence type="ECO:0008006" key="4">
    <source>
        <dbReference type="Google" id="ProtNLM"/>
    </source>
</evidence>